<gene>
    <name evidence="2" type="ORF">EVAR_43655_1</name>
</gene>
<organism evidence="2 3">
    <name type="scientific">Eumeta variegata</name>
    <name type="common">Bagworm moth</name>
    <name type="synonym">Eumeta japonica</name>
    <dbReference type="NCBI Taxonomy" id="151549"/>
    <lineage>
        <taxon>Eukaryota</taxon>
        <taxon>Metazoa</taxon>
        <taxon>Ecdysozoa</taxon>
        <taxon>Arthropoda</taxon>
        <taxon>Hexapoda</taxon>
        <taxon>Insecta</taxon>
        <taxon>Pterygota</taxon>
        <taxon>Neoptera</taxon>
        <taxon>Endopterygota</taxon>
        <taxon>Lepidoptera</taxon>
        <taxon>Glossata</taxon>
        <taxon>Ditrysia</taxon>
        <taxon>Tineoidea</taxon>
        <taxon>Psychidae</taxon>
        <taxon>Oiketicinae</taxon>
        <taxon>Eumeta</taxon>
    </lineage>
</organism>
<keyword evidence="3" id="KW-1185">Reference proteome</keyword>
<dbReference type="Proteomes" id="UP000299102">
    <property type="component" value="Unassembled WGS sequence"/>
</dbReference>
<evidence type="ECO:0000313" key="2">
    <source>
        <dbReference type="EMBL" id="GBP67372.1"/>
    </source>
</evidence>
<reference evidence="2 3" key="1">
    <citation type="journal article" date="2019" name="Commun. Biol.">
        <title>The bagworm genome reveals a unique fibroin gene that provides high tensile strength.</title>
        <authorList>
            <person name="Kono N."/>
            <person name="Nakamura H."/>
            <person name="Ohtoshi R."/>
            <person name="Tomita M."/>
            <person name="Numata K."/>
            <person name="Arakawa K."/>
        </authorList>
    </citation>
    <scope>NUCLEOTIDE SEQUENCE [LARGE SCALE GENOMIC DNA]</scope>
</reference>
<evidence type="ECO:0000256" key="1">
    <source>
        <dbReference type="SAM" id="MobiDB-lite"/>
    </source>
</evidence>
<dbReference type="AlphaFoldDB" id="A0A4C1XWC5"/>
<protein>
    <submittedName>
        <fullName evidence="2">Uncharacterized protein</fullName>
    </submittedName>
</protein>
<comment type="caution">
    <text evidence="2">The sequence shown here is derived from an EMBL/GenBank/DDBJ whole genome shotgun (WGS) entry which is preliminary data.</text>
</comment>
<name>A0A4C1XWC5_EUMVA</name>
<sequence length="72" mass="8239">MIFPQYVRNLKTFQSYPSEVDDSAPRLIAIPYVRFSIPQKEWNHCGGKNQIEWPINRPPPAARRAGAAPAKF</sequence>
<proteinExistence type="predicted"/>
<feature type="compositionally biased region" description="Low complexity" evidence="1">
    <location>
        <begin position="62"/>
        <end position="72"/>
    </location>
</feature>
<accession>A0A4C1XWC5</accession>
<evidence type="ECO:0000313" key="3">
    <source>
        <dbReference type="Proteomes" id="UP000299102"/>
    </source>
</evidence>
<dbReference type="EMBL" id="BGZK01000982">
    <property type="protein sequence ID" value="GBP67372.1"/>
    <property type="molecule type" value="Genomic_DNA"/>
</dbReference>
<feature type="region of interest" description="Disordered" evidence="1">
    <location>
        <begin position="51"/>
        <end position="72"/>
    </location>
</feature>